<dbReference type="Proteomes" id="UP000075515">
    <property type="component" value="Unassembled WGS sequence"/>
</dbReference>
<evidence type="ECO:0000256" key="3">
    <source>
        <dbReference type="RuleBase" id="RU003719"/>
    </source>
</evidence>
<dbReference type="GO" id="GO:0051287">
    <property type="term" value="F:NAD binding"/>
    <property type="evidence" value="ECO:0007669"/>
    <property type="project" value="InterPro"/>
</dbReference>
<dbReference type="InterPro" id="IPR006140">
    <property type="entry name" value="D-isomer_DH_NAD-bd"/>
</dbReference>
<dbReference type="Pfam" id="PF02826">
    <property type="entry name" value="2-Hacid_dh_C"/>
    <property type="match status" value="1"/>
</dbReference>
<gene>
    <name evidence="6" type="ORF">BE18_21475</name>
</gene>
<reference evidence="6 7" key="1">
    <citation type="submission" date="2014-02" db="EMBL/GenBank/DDBJ databases">
        <title>The small core and large imbalanced accessory genome model reveals a collaborative survival strategy of Sorangium cellulosum strains in nature.</title>
        <authorList>
            <person name="Han K."/>
            <person name="Peng R."/>
            <person name="Blom J."/>
            <person name="Li Y.-Z."/>
        </authorList>
    </citation>
    <scope>NUCLEOTIDE SEQUENCE [LARGE SCALE GENOMIC DNA]</scope>
    <source>
        <strain evidence="6 7">So0149</strain>
    </source>
</reference>
<proteinExistence type="inferred from homology"/>
<dbReference type="SUPFAM" id="SSF52283">
    <property type="entry name" value="Formate/glycerate dehydrogenase catalytic domain-like"/>
    <property type="match status" value="1"/>
</dbReference>
<dbReference type="GO" id="GO:0016616">
    <property type="term" value="F:oxidoreductase activity, acting on the CH-OH group of donors, NAD or NADP as acceptor"/>
    <property type="evidence" value="ECO:0007669"/>
    <property type="project" value="InterPro"/>
</dbReference>
<evidence type="ECO:0008006" key="8">
    <source>
        <dbReference type="Google" id="ProtNLM"/>
    </source>
</evidence>
<dbReference type="InterPro" id="IPR036291">
    <property type="entry name" value="NAD(P)-bd_dom_sf"/>
</dbReference>
<comment type="similarity">
    <text evidence="3">Belongs to the D-isomer specific 2-hydroxyacid dehydrogenase family.</text>
</comment>
<dbReference type="Pfam" id="PF00389">
    <property type="entry name" value="2-Hacid_dh"/>
    <property type="match status" value="1"/>
</dbReference>
<protein>
    <recommendedName>
        <fullName evidence="8">Hydroxyacid dehydrogenase</fullName>
    </recommendedName>
</protein>
<dbReference type="CDD" id="cd05300">
    <property type="entry name" value="2-Hacid_dh_1"/>
    <property type="match status" value="1"/>
</dbReference>
<keyword evidence="2" id="KW-0520">NAD</keyword>
<feature type="domain" description="D-isomer specific 2-hydroxyacid dehydrogenase catalytic" evidence="4">
    <location>
        <begin position="40"/>
        <end position="316"/>
    </location>
</feature>
<evidence type="ECO:0000313" key="7">
    <source>
        <dbReference type="Proteomes" id="UP000075515"/>
    </source>
</evidence>
<comment type="caution">
    <text evidence="6">The sequence shown here is derived from an EMBL/GenBank/DDBJ whole genome shotgun (WGS) entry which is preliminary data.</text>
</comment>
<sequence>MSASLTIALGVELPPDIVERARKVAPGVELWTAAELERDPSGYRDAEVALITGWLEQAHLREARKLRWVQTVGAGVERLLSPEVVARSELVITNASGVHAQPIAEHVWGFLLMFTRNLHLAAARQHEGAWQSQTYRETLRSLRGKTLGVLGLGAIGQRIASIGPAFGVRVIGLKRTKEPVEHVAEVYGPDDLEAFLAQSELLVNILPLTAKTRGWIGRRELATLPRGAFLVNVGRGATVQTDALVEALRSGHLAGAGLDVTEPEPLPAEHPLWKLPNVLITPHYSGAHPGYYQHLGELFLSNLQRYVRGEPLVNVVDKQGGY</sequence>
<feature type="domain" description="D-isomer specific 2-hydroxyacid dehydrogenase NAD-binding" evidence="5">
    <location>
        <begin position="109"/>
        <end position="284"/>
    </location>
</feature>
<evidence type="ECO:0000313" key="6">
    <source>
        <dbReference type="EMBL" id="KYF77420.1"/>
    </source>
</evidence>
<accession>A0A150RB29</accession>
<organism evidence="6 7">
    <name type="scientific">Sorangium cellulosum</name>
    <name type="common">Polyangium cellulosum</name>
    <dbReference type="NCBI Taxonomy" id="56"/>
    <lineage>
        <taxon>Bacteria</taxon>
        <taxon>Pseudomonadati</taxon>
        <taxon>Myxococcota</taxon>
        <taxon>Polyangia</taxon>
        <taxon>Polyangiales</taxon>
        <taxon>Polyangiaceae</taxon>
        <taxon>Sorangium</taxon>
    </lineage>
</organism>
<keyword evidence="1 3" id="KW-0560">Oxidoreductase</keyword>
<dbReference type="Gene3D" id="3.40.50.720">
    <property type="entry name" value="NAD(P)-binding Rossmann-like Domain"/>
    <property type="match status" value="2"/>
</dbReference>
<name>A0A150RB29_SORCE</name>
<dbReference type="FunFam" id="3.40.50.720:FF:000363">
    <property type="entry name" value="D-isomer specific 2-hydroxyacid dehydrogenase"/>
    <property type="match status" value="1"/>
</dbReference>
<dbReference type="SUPFAM" id="SSF51735">
    <property type="entry name" value="NAD(P)-binding Rossmann-fold domains"/>
    <property type="match status" value="1"/>
</dbReference>
<dbReference type="PANTHER" id="PTHR43333">
    <property type="entry name" value="2-HACID_DH_C DOMAIN-CONTAINING PROTEIN"/>
    <property type="match status" value="1"/>
</dbReference>
<dbReference type="PANTHER" id="PTHR43333:SF1">
    <property type="entry name" value="D-ISOMER SPECIFIC 2-HYDROXYACID DEHYDROGENASE NAD-BINDING DOMAIN-CONTAINING PROTEIN"/>
    <property type="match status" value="1"/>
</dbReference>
<evidence type="ECO:0000259" key="4">
    <source>
        <dbReference type="Pfam" id="PF00389"/>
    </source>
</evidence>
<evidence type="ECO:0000259" key="5">
    <source>
        <dbReference type="Pfam" id="PF02826"/>
    </source>
</evidence>
<evidence type="ECO:0000256" key="2">
    <source>
        <dbReference type="ARBA" id="ARBA00023027"/>
    </source>
</evidence>
<dbReference type="AlphaFoldDB" id="A0A150RB29"/>
<dbReference type="InterPro" id="IPR006139">
    <property type="entry name" value="D-isomer_2_OHA_DH_cat_dom"/>
</dbReference>
<evidence type="ECO:0000256" key="1">
    <source>
        <dbReference type="ARBA" id="ARBA00023002"/>
    </source>
</evidence>
<dbReference type="EMBL" id="JEMC01003919">
    <property type="protein sequence ID" value="KYF77420.1"/>
    <property type="molecule type" value="Genomic_DNA"/>
</dbReference>